<dbReference type="Proteomes" id="UP000549394">
    <property type="component" value="Unassembled WGS sequence"/>
</dbReference>
<keyword evidence="3" id="KW-0929">Antimicrobial</keyword>
<feature type="disulfide bond" evidence="10">
    <location>
        <begin position="71"/>
        <end position="77"/>
    </location>
</feature>
<protein>
    <recommendedName>
        <fullName evidence="2">lysozyme</fullName>
        <ecNumber evidence="2">3.2.1.17</ecNumber>
    </recommendedName>
</protein>
<feature type="disulfide bond" evidence="10">
    <location>
        <begin position="39"/>
        <end position="48"/>
    </location>
</feature>
<keyword evidence="8" id="KW-0326">Glycosidase</keyword>
<dbReference type="EC" id="3.2.1.17" evidence="2"/>
<evidence type="ECO:0000256" key="10">
    <source>
        <dbReference type="PIRSR" id="PIRSR608597-3"/>
    </source>
</evidence>
<dbReference type="OrthoDB" id="6337871at2759"/>
<evidence type="ECO:0000256" key="4">
    <source>
        <dbReference type="ARBA" id="ARBA00022638"/>
    </source>
</evidence>
<feature type="signal peptide" evidence="11">
    <location>
        <begin position="1"/>
        <end position="16"/>
    </location>
</feature>
<gene>
    <name evidence="12" type="ORF">DGYR_LOCUS3818</name>
</gene>
<name>A0A7I8VFT1_9ANNE</name>
<dbReference type="InterPro" id="IPR008597">
    <property type="entry name" value="Invert_lysozyme"/>
</dbReference>
<dbReference type="GO" id="GO:0042742">
    <property type="term" value="P:defense response to bacterium"/>
    <property type="evidence" value="ECO:0007669"/>
    <property type="project" value="UniProtKB-KW"/>
</dbReference>
<dbReference type="Pfam" id="PF05497">
    <property type="entry name" value="Destabilase"/>
    <property type="match status" value="1"/>
</dbReference>
<keyword evidence="4" id="KW-0081">Bacteriolytic enzyme</keyword>
<evidence type="ECO:0000313" key="13">
    <source>
        <dbReference type="Proteomes" id="UP000549394"/>
    </source>
</evidence>
<sequence>MSSIFLLFLIIGTASAVFTNNCMKCICEVEGCESQIGKCRWDVNSDSCGPYQIKEGYWTDCGRPGGGWRVCTKQMACSETCVKGYMNRYGKFCTRGREPVCKDYAMIHNGGPTGCRKNLINYWNKVQACCNRVGGC</sequence>
<dbReference type="GO" id="GO:0031640">
    <property type="term" value="P:killing of cells of another organism"/>
    <property type="evidence" value="ECO:0007669"/>
    <property type="project" value="UniProtKB-KW"/>
</dbReference>
<dbReference type="SUPFAM" id="SSF53955">
    <property type="entry name" value="Lysozyme-like"/>
    <property type="match status" value="1"/>
</dbReference>
<comment type="catalytic activity">
    <reaction evidence="1">
        <text>Hydrolysis of (1-&gt;4)-beta-linkages between N-acetylmuramic acid and N-acetyl-D-glucosamine residues in a peptidoglycan and between N-acetyl-D-glucosamine residues in chitodextrins.</text>
        <dbReference type="EC" id="3.2.1.17"/>
    </reaction>
</comment>
<dbReference type="Gene3D" id="1.10.530.10">
    <property type="match status" value="1"/>
</dbReference>
<evidence type="ECO:0000256" key="6">
    <source>
        <dbReference type="ARBA" id="ARBA00023022"/>
    </source>
</evidence>
<dbReference type="PANTHER" id="PTHR11195">
    <property type="entry name" value="DESTABILASE-RELATED"/>
    <property type="match status" value="1"/>
</dbReference>
<evidence type="ECO:0000256" key="8">
    <source>
        <dbReference type="ARBA" id="ARBA00023295"/>
    </source>
</evidence>
<feature type="active site" description="Proton donor" evidence="9">
    <location>
        <position position="30"/>
    </location>
</feature>
<organism evidence="12 13">
    <name type="scientific">Dimorphilus gyrociliatus</name>
    <dbReference type="NCBI Taxonomy" id="2664684"/>
    <lineage>
        <taxon>Eukaryota</taxon>
        <taxon>Metazoa</taxon>
        <taxon>Spiralia</taxon>
        <taxon>Lophotrochozoa</taxon>
        <taxon>Annelida</taxon>
        <taxon>Polychaeta</taxon>
        <taxon>Polychaeta incertae sedis</taxon>
        <taxon>Dinophilidae</taxon>
        <taxon>Dimorphilus</taxon>
    </lineage>
</organism>
<feature type="chain" id="PRO_5029690135" description="lysozyme" evidence="11">
    <location>
        <begin position="17"/>
        <end position="136"/>
    </location>
</feature>
<keyword evidence="11" id="KW-0732">Signal</keyword>
<evidence type="ECO:0000256" key="3">
    <source>
        <dbReference type="ARBA" id="ARBA00022529"/>
    </source>
</evidence>
<feature type="disulfide bond" evidence="10">
    <location>
        <begin position="22"/>
        <end position="101"/>
    </location>
</feature>
<dbReference type="EMBL" id="CAJFCJ010000005">
    <property type="protein sequence ID" value="CAD5115039.1"/>
    <property type="molecule type" value="Genomic_DNA"/>
</dbReference>
<accession>A0A7I8VFT1</accession>
<proteinExistence type="predicted"/>
<keyword evidence="5" id="KW-0378">Hydrolase</keyword>
<evidence type="ECO:0000256" key="11">
    <source>
        <dbReference type="SAM" id="SignalP"/>
    </source>
</evidence>
<keyword evidence="6" id="KW-0044">Antibiotic</keyword>
<evidence type="ECO:0000256" key="1">
    <source>
        <dbReference type="ARBA" id="ARBA00000632"/>
    </source>
</evidence>
<dbReference type="PROSITE" id="PS51909">
    <property type="entry name" value="LYSOZYME_I"/>
    <property type="match status" value="1"/>
</dbReference>
<evidence type="ECO:0000256" key="2">
    <source>
        <dbReference type="ARBA" id="ARBA00012732"/>
    </source>
</evidence>
<evidence type="ECO:0000256" key="9">
    <source>
        <dbReference type="PIRSR" id="PIRSR608597-1"/>
    </source>
</evidence>
<evidence type="ECO:0000256" key="7">
    <source>
        <dbReference type="ARBA" id="ARBA00023157"/>
    </source>
</evidence>
<feature type="disulfide bond" evidence="10">
    <location>
        <begin position="25"/>
        <end position="130"/>
    </location>
</feature>
<dbReference type="AlphaFoldDB" id="A0A7I8VFT1"/>
<keyword evidence="7 10" id="KW-1015">Disulfide bond</keyword>
<dbReference type="InterPro" id="IPR023346">
    <property type="entry name" value="Lysozyme-like_dom_sf"/>
</dbReference>
<feature type="disulfide bond" evidence="10">
    <location>
        <begin position="61"/>
        <end position="81"/>
    </location>
</feature>
<evidence type="ECO:0000313" key="12">
    <source>
        <dbReference type="EMBL" id="CAD5115039.1"/>
    </source>
</evidence>
<dbReference type="GO" id="GO:0003796">
    <property type="term" value="F:lysozyme activity"/>
    <property type="evidence" value="ECO:0007669"/>
    <property type="project" value="UniProtKB-EC"/>
</dbReference>
<evidence type="ECO:0000256" key="5">
    <source>
        <dbReference type="ARBA" id="ARBA00022801"/>
    </source>
</evidence>
<feature type="active site" description="Nucleophile" evidence="9">
    <location>
        <position position="42"/>
    </location>
</feature>
<comment type="caution">
    <text evidence="12">The sequence shown here is derived from an EMBL/GenBank/DDBJ whole genome shotgun (WGS) entry which is preliminary data.</text>
</comment>
<reference evidence="12 13" key="1">
    <citation type="submission" date="2020-08" db="EMBL/GenBank/DDBJ databases">
        <authorList>
            <person name="Hejnol A."/>
        </authorList>
    </citation>
    <scope>NUCLEOTIDE SEQUENCE [LARGE SCALE GENOMIC DNA]</scope>
</reference>
<keyword evidence="13" id="KW-1185">Reference proteome</keyword>
<dbReference type="PANTHER" id="PTHR11195:SF13">
    <property type="entry name" value="INVERTEBRATE-TYPE LYSOZYME 2-RELATED"/>
    <property type="match status" value="1"/>
</dbReference>